<evidence type="ECO:0000313" key="3">
    <source>
        <dbReference type="Proteomes" id="UP000308181"/>
    </source>
</evidence>
<dbReference type="AlphaFoldDB" id="A0A4V5NXG4"/>
<dbReference type="PANTHER" id="PTHR11280">
    <property type="entry name" value="GLUCOSAMINE-6-PHOSPHATE ISOMERASE"/>
    <property type="match status" value="1"/>
</dbReference>
<keyword evidence="3" id="KW-1185">Reference proteome</keyword>
<dbReference type="GO" id="GO:0005737">
    <property type="term" value="C:cytoplasm"/>
    <property type="evidence" value="ECO:0007669"/>
    <property type="project" value="TreeGrafter"/>
</dbReference>
<dbReference type="GO" id="GO:0005975">
    <property type="term" value="P:carbohydrate metabolic process"/>
    <property type="evidence" value="ECO:0007669"/>
    <property type="project" value="InterPro"/>
</dbReference>
<dbReference type="GO" id="GO:0006046">
    <property type="term" value="P:N-acetylglucosamine catabolic process"/>
    <property type="evidence" value="ECO:0007669"/>
    <property type="project" value="TreeGrafter"/>
</dbReference>
<dbReference type="Proteomes" id="UP000308181">
    <property type="component" value="Unassembled WGS sequence"/>
</dbReference>
<accession>A0A4V5NXG4</accession>
<organism evidence="2 3">
    <name type="scientific">Pedobacter cryophilus</name>
    <dbReference type="NCBI Taxonomy" id="2571271"/>
    <lineage>
        <taxon>Bacteria</taxon>
        <taxon>Pseudomonadati</taxon>
        <taxon>Bacteroidota</taxon>
        <taxon>Sphingobacteriia</taxon>
        <taxon>Sphingobacteriales</taxon>
        <taxon>Sphingobacteriaceae</taxon>
        <taxon>Pedobacter</taxon>
    </lineage>
</organism>
<dbReference type="GO" id="GO:0042802">
    <property type="term" value="F:identical protein binding"/>
    <property type="evidence" value="ECO:0007669"/>
    <property type="project" value="TreeGrafter"/>
</dbReference>
<evidence type="ECO:0000313" key="2">
    <source>
        <dbReference type="EMBL" id="TKB99203.1"/>
    </source>
</evidence>
<dbReference type="InterPro" id="IPR037171">
    <property type="entry name" value="NagB/RpiA_transferase-like"/>
</dbReference>
<dbReference type="InterPro" id="IPR004547">
    <property type="entry name" value="Glucosamine6P_isomerase"/>
</dbReference>
<dbReference type="EMBL" id="SWBP01000002">
    <property type="protein sequence ID" value="TKB99203.1"/>
    <property type="molecule type" value="Genomic_DNA"/>
</dbReference>
<dbReference type="Gene3D" id="3.40.50.1360">
    <property type="match status" value="1"/>
</dbReference>
<dbReference type="RefSeq" id="WP_136826015.1">
    <property type="nucleotide sequence ID" value="NZ_SWBP01000002.1"/>
</dbReference>
<name>A0A4V5NXG4_9SPHI</name>
<gene>
    <name evidence="2" type="ORF">FA046_08850</name>
</gene>
<dbReference type="OrthoDB" id="9791139at2"/>
<dbReference type="GO" id="GO:0004342">
    <property type="term" value="F:glucosamine-6-phosphate deaminase activity"/>
    <property type="evidence" value="ECO:0007669"/>
    <property type="project" value="InterPro"/>
</dbReference>
<dbReference type="SUPFAM" id="SSF100950">
    <property type="entry name" value="NagB/RpiA/CoA transferase-like"/>
    <property type="match status" value="1"/>
</dbReference>
<protein>
    <submittedName>
        <fullName evidence="2">Glucosamine-6-phosphate deaminase</fullName>
    </submittedName>
</protein>
<dbReference type="Pfam" id="PF01182">
    <property type="entry name" value="Glucosamine_iso"/>
    <property type="match status" value="1"/>
</dbReference>
<dbReference type="PANTHER" id="PTHR11280:SF6">
    <property type="entry name" value="GLUCOSAMINE-6-PHOSPHATE ISOMERASE NAGB"/>
    <property type="match status" value="1"/>
</dbReference>
<dbReference type="GO" id="GO:0019262">
    <property type="term" value="P:N-acetylneuraminate catabolic process"/>
    <property type="evidence" value="ECO:0007669"/>
    <property type="project" value="TreeGrafter"/>
</dbReference>
<evidence type="ECO:0000259" key="1">
    <source>
        <dbReference type="Pfam" id="PF01182"/>
    </source>
</evidence>
<proteinExistence type="predicted"/>
<reference evidence="2 3" key="1">
    <citation type="submission" date="2019-04" db="EMBL/GenBank/DDBJ databases">
        <title>Pedobacter sp. AR-3-17 sp. nov., isolated from Arctic soil.</title>
        <authorList>
            <person name="Dahal R.H."/>
            <person name="Kim D.-U."/>
        </authorList>
    </citation>
    <scope>NUCLEOTIDE SEQUENCE [LARGE SCALE GENOMIC DNA]</scope>
    <source>
        <strain evidence="2 3">AR-3-17</strain>
    </source>
</reference>
<dbReference type="InterPro" id="IPR006148">
    <property type="entry name" value="Glc/Gal-6P_isomerase"/>
</dbReference>
<feature type="domain" description="Glucosamine/galactosamine-6-phosphate isomerase" evidence="1">
    <location>
        <begin position="17"/>
        <end position="241"/>
    </location>
</feature>
<comment type="caution">
    <text evidence="2">The sequence shown here is derived from an EMBL/GenBank/DDBJ whole genome shotgun (WGS) entry which is preliminary data.</text>
</comment>
<dbReference type="GO" id="GO:0006043">
    <property type="term" value="P:glucosamine catabolic process"/>
    <property type="evidence" value="ECO:0007669"/>
    <property type="project" value="TreeGrafter"/>
</dbReference>
<sequence>MIQEFKVQELTVKVYKDRKEMGEAAAEIAAAIIRRLLAHKEEINIVFAAAPSQNEFLDSLKTKQGIGWDKINAFHMDEYINLDIAAPQGFGNFLKQRIFDSLPFLSVNYLNGNAKDADLECNRYSSLLEKHPADIVFMGIGENGHLAFNDPPVADFNDQQKVKIVELDEICRQQQVNDGCFISLSEVPTHALTLTIPVLVGATYICCMVPGFSKANAVKDTITQEIKEQFPATILRRQNEAILFLDAHSSSLLDNQTI</sequence>